<keyword evidence="1" id="KW-0732">Signal</keyword>
<dbReference type="OrthoDB" id="1522390at2"/>
<name>A0A1I5YGD3_9BACT</name>
<feature type="chain" id="PRO_5011779696" evidence="1">
    <location>
        <begin position="26"/>
        <end position="215"/>
    </location>
</feature>
<evidence type="ECO:0000256" key="1">
    <source>
        <dbReference type="SAM" id="SignalP"/>
    </source>
</evidence>
<evidence type="ECO:0000313" key="3">
    <source>
        <dbReference type="EMBL" id="SFQ43276.1"/>
    </source>
</evidence>
<evidence type="ECO:0000259" key="2">
    <source>
        <dbReference type="Pfam" id="PF18962"/>
    </source>
</evidence>
<evidence type="ECO:0000313" key="4">
    <source>
        <dbReference type="Proteomes" id="UP000199306"/>
    </source>
</evidence>
<sequence>MKPLHRYLWLTLYLIASLSAVNTFAQTQTESRYKSRLDIRPKPKTASAATPLSFQKKSFIIYQPQLLSLDRNIQYKRSTAINQYFSNSLLSSLRNNKSDQAQVAASINDNKQAAEEYVNMEDKLYYSDKLSVSNIYPNPANENVEIDYSISPSINEAKITFYNVLGAEVKEVILDKDDKKVRIQTRDLSNGIYLYQLTADGKSLVTKKLLVRHQL</sequence>
<accession>A0A1I5YGD3</accession>
<protein>
    <submittedName>
        <fullName evidence="3">Por secretion system C-terminal sorting domain-containing protein</fullName>
    </submittedName>
</protein>
<dbReference type="RefSeq" id="WP_092019475.1">
    <property type="nucleotide sequence ID" value="NZ_FOXH01000018.1"/>
</dbReference>
<gene>
    <name evidence="3" type="ORF">SAMN04515674_118118</name>
</gene>
<dbReference type="NCBIfam" id="TIGR04183">
    <property type="entry name" value="Por_Secre_tail"/>
    <property type="match status" value="1"/>
</dbReference>
<dbReference type="Pfam" id="PF18962">
    <property type="entry name" value="Por_Secre_tail"/>
    <property type="match status" value="1"/>
</dbReference>
<keyword evidence="4" id="KW-1185">Reference proteome</keyword>
<dbReference type="AlphaFoldDB" id="A0A1I5YGD3"/>
<dbReference type="InterPro" id="IPR026444">
    <property type="entry name" value="Secre_tail"/>
</dbReference>
<organism evidence="3 4">
    <name type="scientific">Pseudarcicella hirudinis</name>
    <dbReference type="NCBI Taxonomy" id="1079859"/>
    <lineage>
        <taxon>Bacteria</taxon>
        <taxon>Pseudomonadati</taxon>
        <taxon>Bacteroidota</taxon>
        <taxon>Cytophagia</taxon>
        <taxon>Cytophagales</taxon>
        <taxon>Flectobacillaceae</taxon>
        <taxon>Pseudarcicella</taxon>
    </lineage>
</organism>
<feature type="domain" description="Secretion system C-terminal sorting" evidence="2">
    <location>
        <begin position="135"/>
        <end position="211"/>
    </location>
</feature>
<feature type="signal peptide" evidence="1">
    <location>
        <begin position="1"/>
        <end position="25"/>
    </location>
</feature>
<reference evidence="3 4" key="1">
    <citation type="submission" date="2016-10" db="EMBL/GenBank/DDBJ databases">
        <authorList>
            <person name="de Groot N.N."/>
        </authorList>
    </citation>
    <scope>NUCLEOTIDE SEQUENCE [LARGE SCALE GENOMIC DNA]</scope>
    <source>
        <strain evidence="4">E92,LMG 26720,CCM 7988</strain>
    </source>
</reference>
<dbReference type="EMBL" id="FOXH01000018">
    <property type="protein sequence ID" value="SFQ43276.1"/>
    <property type="molecule type" value="Genomic_DNA"/>
</dbReference>
<dbReference type="Proteomes" id="UP000199306">
    <property type="component" value="Unassembled WGS sequence"/>
</dbReference>
<proteinExistence type="predicted"/>
<dbReference type="STRING" id="1079859.SAMN04515674_118118"/>